<dbReference type="PANTHER" id="PTHR12544:SF48">
    <property type="entry name" value="GLUTAMINASE 1"/>
    <property type="match status" value="1"/>
</dbReference>
<protein>
    <recommendedName>
        <fullName evidence="2 5">Glutaminase</fullName>
        <ecNumber evidence="2 5">3.5.1.2</ecNumber>
    </recommendedName>
</protein>
<dbReference type="NCBIfam" id="NF009020">
    <property type="entry name" value="PRK12356.1"/>
    <property type="match status" value="1"/>
</dbReference>
<dbReference type="AlphaFoldDB" id="A0A0C3RH60"/>
<feature type="binding site" evidence="5">
    <location>
        <position position="196"/>
    </location>
    <ligand>
        <name>substrate</name>
    </ligand>
</feature>
<evidence type="ECO:0000313" key="8">
    <source>
        <dbReference type="Proteomes" id="UP000031937"/>
    </source>
</evidence>
<dbReference type="EMBL" id="JPIT01000032">
    <property type="protein sequence ID" value="KIO43266.1"/>
    <property type="molecule type" value="Genomic_DNA"/>
</dbReference>
<dbReference type="GO" id="GO:0004359">
    <property type="term" value="F:glutaminase activity"/>
    <property type="evidence" value="ECO:0007669"/>
    <property type="project" value="UniProtKB-UniRule"/>
</dbReference>
<dbReference type="EMBL" id="JPIU01000038">
    <property type="protein sequence ID" value="KIO44979.1"/>
    <property type="molecule type" value="Genomic_DNA"/>
</dbReference>
<dbReference type="InterPro" id="IPR012338">
    <property type="entry name" value="Beta-lactam/transpept-like"/>
</dbReference>
<comment type="similarity">
    <text evidence="1 5">Belongs to the glutaminase family.</text>
</comment>
<dbReference type="InterPro" id="IPR015868">
    <property type="entry name" value="Glutaminase"/>
</dbReference>
<dbReference type="NCBIfam" id="TIGR03814">
    <property type="entry name" value="Gln_ase"/>
    <property type="match status" value="1"/>
</dbReference>
<dbReference type="Pfam" id="PF04960">
    <property type="entry name" value="Glutaminase"/>
    <property type="match status" value="1"/>
</dbReference>
<dbReference type="Proteomes" id="UP000031937">
    <property type="component" value="Unassembled WGS sequence"/>
</dbReference>
<dbReference type="OrthoDB" id="9788822at2"/>
<accession>A0A0C3RH60</accession>
<reference evidence="6 8" key="2">
    <citation type="submission" date="2014-07" db="EMBL/GenBank/DDBJ databases">
        <title>Porphyromonadaceae bacterium OUH 334697 = ATCC BAA-2682 = DSM 28341 draft genome.</title>
        <authorList>
            <person name="Sydenham T.V."/>
            <person name="Hasman H."/>
            <person name="Justesen U.S."/>
        </authorList>
    </citation>
    <scope>NUCLEOTIDE SEQUENCE [LARGE SCALE GENOMIC DNA]</scope>
    <source>
        <strain evidence="6 8">OUH 334697</strain>
    </source>
</reference>
<dbReference type="RefSeq" id="WP_041504373.1">
    <property type="nucleotide sequence ID" value="NZ_JPIT01000032.1"/>
</dbReference>
<evidence type="ECO:0000256" key="5">
    <source>
        <dbReference type="HAMAP-Rule" id="MF_00313"/>
    </source>
</evidence>
<comment type="catalytic activity">
    <reaction evidence="4 5">
        <text>L-glutamine + H2O = L-glutamate + NH4(+)</text>
        <dbReference type="Rhea" id="RHEA:15889"/>
        <dbReference type="ChEBI" id="CHEBI:15377"/>
        <dbReference type="ChEBI" id="CHEBI:28938"/>
        <dbReference type="ChEBI" id="CHEBI:29985"/>
        <dbReference type="ChEBI" id="CHEBI:58359"/>
        <dbReference type="EC" id="3.5.1.2"/>
    </reaction>
</comment>
<keyword evidence="5" id="KW-0007">Acetylation</keyword>
<dbReference type="GO" id="GO:0006543">
    <property type="term" value="P:L-glutamine catabolic process"/>
    <property type="evidence" value="ECO:0007669"/>
    <property type="project" value="TreeGrafter"/>
</dbReference>
<comment type="subunit">
    <text evidence="5">Homotetramer.</text>
</comment>
<feature type="binding site" evidence="5">
    <location>
        <position position="165"/>
    </location>
    <ligand>
        <name>substrate</name>
    </ligand>
</feature>
<gene>
    <name evidence="5" type="primary">glsA</name>
    <name evidence="7" type="ORF">BA92_08165</name>
    <name evidence="6" type="ORF">IE90_13770</name>
</gene>
<evidence type="ECO:0000313" key="6">
    <source>
        <dbReference type="EMBL" id="KIO43266.1"/>
    </source>
</evidence>
<dbReference type="Gene3D" id="3.40.710.10">
    <property type="entry name" value="DD-peptidase/beta-lactamase superfamily"/>
    <property type="match status" value="1"/>
</dbReference>
<feature type="binding site" evidence="5">
    <location>
        <position position="172"/>
    </location>
    <ligand>
        <name>substrate</name>
    </ligand>
</feature>
<reference evidence="7 9" key="1">
    <citation type="submission" date="2014-07" db="EMBL/GenBank/DDBJ databases">
        <title>Porphyromonadaceae bacterium OUH 308042 = ATCC BAA-2681 = DSM 28342 draft genome.</title>
        <authorList>
            <person name="Sydenham T.V."/>
            <person name="Hasman H."/>
            <person name="Justensen U.S."/>
        </authorList>
    </citation>
    <scope>NUCLEOTIDE SEQUENCE [LARGE SCALE GENOMIC DNA]</scope>
    <source>
        <strain evidence="7 9">OUH 308042</strain>
    </source>
</reference>
<feature type="binding site" evidence="5">
    <location>
        <position position="120"/>
    </location>
    <ligand>
        <name>substrate</name>
    </ligand>
</feature>
<feature type="binding site" evidence="5">
    <location>
        <position position="248"/>
    </location>
    <ligand>
        <name>substrate</name>
    </ligand>
</feature>
<evidence type="ECO:0000256" key="3">
    <source>
        <dbReference type="ARBA" id="ARBA00022801"/>
    </source>
</evidence>
<evidence type="ECO:0000313" key="7">
    <source>
        <dbReference type="EMBL" id="KIO44979.1"/>
    </source>
</evidence>
<organism evidence="7 9">
    <name type="scientific">Sanguibacteroides justesenii</name>
    <dbReference type="NCBI Taxonomy" id="1547597"/>
    <lineage>
        <taxon>Bacteria</taxon>
        <taxon>Pseudomonadati</taxon>
        <taxon>Bacteroidota</taxon>
        <taxon>Bacteroidia</taxon>
        <taxon>Bacteroidales</taxon>
        <taxon>Porphyromonadaceae</taxon>
        <taxon>Sanguibacteroides</taxon>
    </lineage>
</organism>
<keyword evidence="9" id="KW-1185">Reference proteome</keyword>
<dbReference type="Proteomes" id="UP000031980">
    <property type="component" value="Unassembled WGS sequence"/>
</dbReference>
<evidence type="ECO:0000256" key="1">
    <source>
        <dbReference type="ARBA" id="ARBA00011076"/>
    </source>
</evidence>
<feature type="binding site" evidence="5">
    <location>
        <position position="69"/>
    </location>
    <ligand>
        <name>substrate</name>
    </ligand>
</feature>
<keyword evidence="3 5" id="KW-0378">Hydrolase</keyword>
<dbReference type="HAMAP" id="MF_00313">
    <property type="entry name" value="Glutaminase"/>
    <property type="match status" value="1"/>
</dbReference>
<evidence type="ECO:0000313" key="9">
    <source>
        <dbReference type="Proteomes" id="UP000031980"/>
    </source>
</evidence>
<dbReference type="SUPFAM" id="SSF56601">
    <property type="entry name" value="beta-lactamase/transpeptidase-like"/>
    <property type="match status" value="1"/>
</dbReference>
<sequence length="321" mass="34199">MKQTIKLSDLKAVVAEAHEKLKGMKGGANADYIPFLAKIDPNLFGIAISLPSGEIIEAGDTNYVFGIESISKVHTAILVLRQYGAEALLEKIGADATGLPFNSIMAILLEKDHPSTPLVNSGAIAADSMVKPVGDSNSKWSAIIDNMTDLCGSEPILQDELYKSETATNFNNRSIAWLLKNYDRIYDDPDMALDLYTRQCSMGVTAKQLAISGCTIANKGKNPVTGKQVFDENLAPQIISLIATVGFYEHTGDWLYTSGIPAKTGVGGGVMGILPGAFGIAAFAPPLDEAGNSVKAQAAIKYIAQKLKVNVFNGNSIEITE</sequence>
<proteinExistence type="inferred from homology"/>
<evidence type="ECO:0000256" key="4">
    <source>
        <dbReference type="ARBA" id="ARBA00049534"/>
    </source>
</evidence>
<comment type="caution">
    <text evidence="7">The sequence shown here is derived from an EMBL/GenBank/DDBJ whole genome shotgun (WGS) entry which is preliminary data.</text>
</comment>
<dbReference type="GO" id="GO:0006537">
    <property type="term" value="P:glutamate biosynthetic process"/>
    <property type="evidence" value="ECO:0007669"/>
    <property type="project" value="TreeGrafter"/>
</dbReference>
<name>A0A0C3RH60_9PORP</name>
<dbReference type="EC" id="3.5.1.2" evidence="2 5"/>
<feature type="binding site" evidence="5">
    <location>
        <position position="266"/>
    </location>
    <ligand>
        <name>substrate</name>
    </ligand>
</feature>
<dbReference type="PANTHER" id="PTHR12544">
    <property type="entry name" value="GLUTAMINASE"/>
    <property type="match status" value="1"/>
</dbReference>
<evidence type="ECO:0000256" key="2">
    <source>
        <dbReference type="ARBA" id="ARBA00012918"/>
    </source>
</evidence>